<organism evidence="1 2">
    <name type="scientific">Corallococcus interemptor</name>
    <dbReference type="NCBI Taxonomy" id="2316720"/>
    <lineage>
        <taxon>Bacteria</taxon>
        <taxon>Pseudomonadati</taxon>
        <taxon>Myxococcota</taxon>
        <taxon>Myxococcia</taxon>
        <taxon>Myxococcales</taxon>
        <taxon>Cystobacterineae</taxon>
        <taxon>Myxococcaceae</taxon>
        <taxon>Corallococcus</taxon>
    </lineage>
</organism>
<gene>
    <name evidence="1" type="ORF">D7X96_00205</name>
</gene>
<reference evidence="2" key="1">
    <citation type="submission" date="2018-09" db="EMBL/GenBank/DDBJ databases">
        <authorList>
            <person name="Livingstone P.G."/>
            <person name="Whitworth D.E."/>
        </authorList>
    </citation>
    <scope>NUCLEOTIDE SEQUENCE [LARGE SCALE GENOMIC DNA]</scope>
    <source>
        <strain evidence="2">AB047A</strain>
    </source>
</reference>
<keyword evidence="2" id="KW-1185">Reference proteome</keyword>
<evidence type="ECO:0000313" key="2">
    <source>
        <dbReference type="Proteomes" id="UP000282656"/>
    </source>
</evidence>
<protein>
    <recommendedName>
        <fullName evidence="3">LamG domain-containing protein</fullName>
    </recommendedName>
</protein>
<dbReference type="Proteomes" id="UP000282656">
    <property type="component" value="Unassembled WGS sequence"/>
</dbReference>
<dbReference type="Pfam" id="PF13385">
    <property type="entry name" value="Laminin_G_3"/>
    <property type="match status" value="1"/>
</dbReference>
<dbReference type="SUPFAM" id="SSF49899">
    <property type="entry name" value="Concanavalin A-like lectins/glucanases"/>
    <property type="match status" value="1"/>
</dbReference>
<evidence type="ECO:0008006" key="3">
    <source>
        <dbReference type="Google" id="ProtNLM"/>
    </source>
</evidence>
<evidence type="ECO:0000313" key="1">
    <source>
        <dbReference type="EMBL" id="RKH74029.1"/>
    </source>
</evidence>
<dbReference type="Gene3D" id="2.60.120.200">
    <property type="match status" value="1"/>
</dbReference>
<name>A0A3A8QZ16_9BACT</name>
<comment type="caution">
    <text evidence="1">The sequence shown here is derived from an EMBL/GenBank/DDBJ whole genome shotgun (WGS) entry which is preliminary data.</text>
</comment>
<dbReference type="EMBL" id="RAWM01000001">
    <property type="protein sequence ID" value="RKH74029.1"/>
    <property type="molecule type" value="Genomic_DNA"/>
</dbReference>
<proteinExistence type="predicted"/>
<accession>A0A3A8QZ16</accession>
<dbReference type="InterPro" id="IPR013320">
    <property type="entry name" value="ConA-like_dom_sf"/>
</dbReference>
<dbReference type="AlphaFoldDB" id="A0A3A8QZ16"/>
<sequence length="278" mass="29778">MATASARSSSPRIRADVWSAGQAHGTFWRRLRKDASMTKKLVVLAVFAVWMGGCAKRNAPAPVPTNGLELWLRADTGVVAEGGRISRWQDQSGHGRDGVMANAPRQPALVASTLNGLPVVRFEGAQSLYLKEPVSPEAFTILVVGKNNNPEDTFSMILGPGGNFPNNQLRWENGGEVLAVGTGNGLPAVTTAVGDTRAYHLLTARYDGATLTVHMNGRLAGSHPVKAQGPWVLSQVGAYFSQHYAEADLAEVRIYSQAFPAADLASVEAELKSRYALR</sequence>